<dbReference type="RefSeq" id="WP_124899583.1">
    <property type="nucleotide sequence ID" value="NZ_RQTJ01000017.1"/>
</dbReference>
<evidence type="ECO:0008006" key="4">
    <source>
        <dbReference type="Google" id="ProtNLM"/>
    </source>
</evidence>
<dbReference type="EMBL" id="RQTJ01000017">
    <property type="protein sequence ID" value="RRA94558.1"/>
    <property type="molecule type" value="Genomic_DNA"/>
</dbReference>
<evidence type="ECO:0000313" key="3">
    <source>
        <dbReference type="Proteomes" id="UP000268372"/>
    </source>
</evidence>
<feature type="chain" id="PRO_5018157981" description="DUF2946 domain-containing protein" evidence="1">
    <location>
        <begin position="28"/>
        <end position="110"/>
    </location>
</feature>
<proteinExistence type="predicted"/>
<dbReference type="Proteomes" id="UP000268372">
    <property type="component" value="Unassembled WGS sequence"/>
</dbReference>
<feature type="signal peptide" evidence="1">
    <location>
        <begin position="1"/>
        <end position="27"/>
    </location>
</feature>
<evidence type="ECO:0000313" key="2">
    <source>
        <dbReference type="EMBL" id="RRA94558.1"/>
    </source>
</evidence>
<name>A0A3P1B087_9FLAO</name>
<keyword evidence="3" id="KW-1185">Reference proteome</keyword>
<dbReference type="OrthoDB" id="1445232at2"/>
<protein>
    <recommendedName>
        <fullName evidence="4">DUF2946 domain-containing protein</fullName>
    </recommendedName>
</protein>
<organism evidence="2 3">
    <name type="scientific">Paenimyroides viscosum</name>
    <dbReference type="NCBI Taxonomy" id="2488729"/>
    <lineage>
        <taxon>Bacteria</taxon>
        <taxon>Pseudomonadati</taxon>
        <taxon>Bacteroidota</taxon>
        <taxon>Flavobacteriia</taxon>
        <taxon>Flavobacteriales</taxon>
        <taxon>Flavobacteriaceae</taxon>
        <taxon>Paenimyroides</taxon>
    </lineage>
</organism>
<reference evidence="2 3" key="1">
    <citation type="submission" date="2018-11" db="EMBL/GenBank/DDBJ databases">
        <title>Flavobacterium sp. nov., YIM 102796 draft genome.</title>
        <authorList>
            <person name="Li G."/>
            <person name="Jiang Y."/>
        </authorList>
    </citation>
    <scope>NUCLEOTIDE SEQUENCE [LARGE SCALE GENOMIC DNA]</scope>
    <source>
        <strain evidence="2 3">YIM 102796</strain>
    </source>
</reference>
<accession>A0A3P1B087</accession>
<evidence type="ECO:0000256" key="1">
    <source>
        <dbReference type="SAM" id="SignalP"/>
    </source>
</evidence>
<dbReference type="AlphaFoldDB" id="A0A3P1B087"/>
<keyword evidence="1" id="KW-0732">Signal</keyword>
<sequence>MSVNKRFISLFFSICVLVTLMFQSAHTYSHLITDFLSTDSHHTKNDQLANHHSDNCQICHFTFSPFTTVTADVIVFYSSITYPKLNATHHTSYVNASFDFISLRGPPVFV</sequence>
<gene>
    <name evidence="2" type="ORF">EG242_09100</name>
</gene>
<comment type="caution">
    <text evidence="2">The sequence shown here is derived from an EMBL/GenBank/DDBJ whole genome shotgun (WGS) entry which is preliminary data.</text>
</comment>